<dbReference type="InterPro" id="IPR036875">
    <property type="entry name" value="Znf_CCHC_sf"/>
</dbReference>
<dbReference type="InterPro" id="IPR001878">
    <property type="entry name" value="Znf_CCHC"/>
</dbReference>
<proteinExistence type="predicted"/>
<evidence type="ECO:0000256" key="1">
    <source>
        <dbReference type="PROSITE-ProRule" id="PRU00047"/>
    </source>
</evidence>
<sequence>MHLGSGPENTQPSHRNVKDPVVVRTKGAPRVPKGQRGRKRRCTKCHKPGHTKRHCRGEDDPVLEASSLHGSEEAYIPSQGSSPSYVGAPSIAPSWRGTCSRGFGNANVVTPESDTRRERGPEAKSDSSDEDDFLEGVMANINALTDSIMAGLAKC</sequence>
<dbReference type="EMBL" id="JASCZI010000258">
    <property type="protein sequence ID" value="MED6110529.1"/>
    <property type="molecule type" value="Genomic_DNA"/>
</dbReference>
<dbReference type="PROSITE" id="PS50158">
    <property type="entry name" value="ZF_CCHC"/>
    <property type="match status" value="1"/>
</dbReference>
<comment type="caution">
    <text evidence="4">The sequence shown here is derived from an EMBL/GenBank/DDBJ whole genome shotgun (WGS) entry which is preliminary data.</text>
</comment>
<evidence type="ECO:0000313" key="4">
    <source>
        <dbReference type="EMBL" id="MED6110529.1"/>
    </source>
</evidence>
<reference evidence="4 5" key="1">
    <citation type="journal article" date="2023" name="Plants (Basel)">
        <title>Bridging the Gap: Combining Genomics and Transcriptomics Approaches to Understand Stylosanthes scabra, an Orphan Legume from the Brazilian Caatinga.</title>
        <authorList>
            <person name="Ferreira-Neto J.R.C."/>
            <person name="da Silva M.D."/>
            <person name="Binneck E."/>
            <person name="de Melo N.F."/>
            <person name="da Silva R.H."/>
            <person name="de Melo A.L.T.M."/>
            <person name="Pandolfi V."/>
            <person name="Bustamante F.O."/>
            <person name="Brasileiro-Vidal A.C."/>
            <person name="Benko-Iseppon A.M."/>
        </authorList>
    </citation>
    <scope>NUCLEOTIDE SEQUENCE [LARGE SCALE GENOMIC DNA]</scope>
    <source>
        <tissue evidence="4">Leaves</tissue>
    </source>
</reference>
<keyword evidence="1" id="KW-0863">Zinc-finger</keyword>
<evidence type="ECO:0000313" key="5">
    <source>
        <dbReference type="Proteomes" id="UP001341840"/>
    </source>
</evidence>
<feature type="compositionally biased region" description="Basic and acidic residues" evidence="2">
    <location>
        <begin position="113"/>
        <end position="127"/>
    </location>
</feature>
<keyword evidence="5" id="KW-1185">Reference proteome</keyword>
<dbReference type="Proteomes" id="UP001341840">
    <property type="component" value="Unassembled WGS sequence"/>
</dbReference>
<organism evidence="4 5">
    <name type="scientific">Stylosanthes scabra</name>
    <dbReference type="NCBI Taxonomy" id="79078"/>
    <lineage>
        <taxon>Eukaryota</taxon>
        <taxon>Viridiplantae</taxon>
        <taxon>Streptophyta</taxon>
        <taxon>Embryophyta</taxon>
        <taxon>Tracheophyta</taxon>
        <taxon>Spermatophyta</taxon>
        <taxon>Magnoliopsida</taxon>
        <taxon>eudicotyledons</taxon>
        <taxon>Gunneridae</taxon>
        <taxon>Pentapetalae</taxon>
        <taxon>rosids</taxon>
        <taxon>fabids</taxon>
        <taxon>Fabales</taxon>
        <taxon>Fabaceae</taxon>
        <taxon>Papilionoideae</taxon>
        <taxon>50 kb inversion clade</taxon>
        <taxon>dalbergioids sensu lato</taxon>
        <taxon>Dalbergieae</taxon>
        <taxon>Pterocarpus clade</taxon>
        <taxon>Stylosanthes</taxon>
    </lineage>
</organism>
<accession>A0ABU6QF21</accession>
<protein>
    <recommendedName>
        <fullName evidence="3">CCHC-type domain-containing protein</fullName>
    </recommendedName>
</protein>
<gene>
    <name evidence="4" type="ORF">PIB30_043864</name>
</gene>
<feature type="region of interest" description="Disordered" evidence="2">
    <location>
        <begin position="1"/>
        <end position="62"/>
    </location>
</feature>
<feature type="region of interest" description="Disordered" evidence="2">
    <location>
        <begin position="96"/>
        <end position="132"/>
    </location>
</feature>
<keyword evidence="1" id="KW-0862">Zinc</keyword>
<evidence type="ECO:0000259" key="3">
    <source>
        <dbReference type="PROSITE" id="PS50158"/>
    </source>
</evidence>
<feature type="domain" description="CCHC-type" evidence="3">
    <location>
        <begin position="40"/>
        <end position="56"/>
    </location>
</feature>
<keyword evidence="1" id="KW-0479">Metal-binding</keyword>
<evidence type="ECO:0000256" key="2">
    <source>
        <dbReference type="SAM" id="MobiDB-lite"/>
    </source>
</evidence>
<dbReference type="SUPFAM" id="SSF57756">
    <property type="entry name" value="Retrovirus zinc finger-like domains"/>
    <property type="match status" value="1"/>
</dbReference>
<feature type="compositionally biased region" description="Basic residues" evidence="2">
    <location>
        <begin position="33"/>
        <end position="55"/>
    </location>
</feature>
<name>A0ABU6QF21_9FABA</name>